<keyword evidence="11" id="KW-0378">Hydrolase</keyword>
<feature type="domain" description="PDZ" evidence="16">
    <location>
        <begin position="373"/>
        <end position="463"/>
    </location>
</feature>
<evidence type="ECO:0000256" key="13">
    <source>
        <dbReference type="ARBA" id="ARBA00023016"/>
    </source>
</evidence>
<evidence type="ECO:0000256" key="1">
    <source>
        <dbReference type="ARBA" id="ARBA00001772"/>
    </source>
</evidence>
<comment type="similarity">
    <text evidence="4">Belongs to the peptidase S1C family.</text>
</comment>
<evidence type="ECO:0000256" key="9">
    <source>
        <dbReference type="ARBA" id="ARBA00022737"/>
    </source>
</evidence>
<dbReference type="Gene3D" id="2.40.10.120">
    <property type="match status" value="1"/>
</dbReference>
<keyword evidence="10" id="KW-0574">Periplasm</keyword>
<feature type="chain" id="PRO_5046491509" description="Probable periplasmic serine endoprotease DegP-like" evidence="15">
    <location>
        <begin position="26"/>
        <end position="476"/>
    </location>
</feature>
<evidence type="ECO:0000256" key="7">
    <source>
        <dbReference type="ARBA" id="ARBA00022670"/>
    </source>
</evidence>
<dbReference type="InterPro" id="IPR009003">
    <property type="entry name" value="Peptidase_S1_PA"/>
</dbReference>
<dbReference type="Gene3D" id="2.30.42.10">
    <property type="match status" value="2"/>
</dbReference>
<evidence type="ECO:0000313" key="18">
    <source>
        <dbReference type="Proteomes" id="UP001054820"/>
    </source>
</evidence>
<dbReference type="PRINTS" id="PR00834">
    <property type="entry name" value="PROTEASES2C"/>
</dbReference>
<protein>
    <recommendedName>
        <fullName evidence="6">Probable periplasmic serine endoprotease DegP-like</fullName>
        <ecNumber evidence="5">3.4.21.107</ecNumber>
    </recommendedName>
    <alternativeName>
        <fullName evidence="14">Protease Do</fullName>
    </alternativeName>
</protein>
<reference evidence="17" key="1">
    <citation type="journal article" date="2022" name="Arch. Microbiol.">
        <title>Thiomicrorhabdus immobilis sp. nov., a mesophilic sulfur-oxidizing bacterium isolated from sediment of a brackish lake in northern Japan.</title>
        <authorList>
            <person name="Kojima H."/>
            <person name="Mochizuki J."/>
            <person name="Kanda M."/>
            <person name="Watanabe T."/>
            <person name="Fukui M."/>
        </authorList>
    </citation>
    <scope>NUCLEOTIDE SEQUENCE</scope>
    <source>
        <strain evidence="17">Am19</strain>
    </source>
</reference>
<evidence type="ECO:0000256" key="5">
    <source>
        <dbReference type="ARBA" id="ARBA00013035"/>
    </source>
</evidence>
<dbReference type="SMART" id="SM00228">
    <property type="entry name" value="PDZ"/>
    <property type="match status" value="2"/>
</dbReference>
<dbReference type="InterPro" id="IPR001940">
    <property type="entry name" value="Peptidase_S1C"/>
</dbReference>
<dbReference type="Pfam" id="PF13365">
    <property type="entry name" value="Trypsin_2"/>
    <property type="match status" value="1"/>
</dbReference>
<evidence type="ECO:0000256" key="3">
    <source>
        <dbReference type="ARBA" id="ARBA00004418"/>
    </source>
</evidence>
<sequence length="476" mass="51805">MRKLSIFFSVVISALVVLQPINSYAAKANEFGLPDFSQLVEDTNQSVVNISTTKMIERQAMPEFRGMPEEMLRHFFGLPQLRGEPRGQLPEKPQKEESHSLGSGFIISEDGYILTNNHVIDGADEIIVRMRNRKELVAKVIGTDPRTDVALIKIDADDLPYAKIGKSSDLKVGQWVLAIGEPFGLDFTATHGIISALGRALPDDTYVPFIQTDVAINPGNSGGPLFNLDGEVVGINSQIYSKTGGSMGLSFSIPIDIAMNVVQQLKSEGKVTRGYLGVQIQEVTNDLAKSFDLAKPQGALVGQTYPGTAAEKAGIESGDIILEFDGKEIKKSTDLPPIVGMTPIDKKVKVKILRQGKEKYFTVKLSSLDKADQVAANSSGKTYSNNRLGALVKELDKETLQSLNLPFGVVVTDVQGGPAQKAGIQAGDIIVTIDFKPVKTAEDLKRMMKTLPKNRSLPVRVVRDNRSLFLPLVLDK</sequence>
<dbReference type="Proteomes" id="UP001054820">
    <property type="component" value="Chromosome"/>
</dbReference>
<evidence type="ECO:0000256" key="12">
    <source>
        <dbReference type="ARBA" id="ARBA00022825"/>
    </source>
</evidence>
<dbReference type="EMBL" id="AP024202">
    <property type="protein sequence ID" value="BCN93154.1"/>
    <property type="molecule type" value="Genomic_DNA"/>
</dbReference>
<dbReference type="SUPFAM" id="SSF50156">
    <property type="entry name" value="PDZ domain-like"/>
    <property type="match status" value="2"/>
</dbReference>
<evidence type="ECO:0000259" key="16">
    <source>
        <dbReference type="PROSITE" id="PS50106"/>
    </source>
</evidence>
<dbReference type="CDD" id="cd10839">
    <property type="entry name" value="cpPDZ1_DegP-like"/>
    <property type="match status" value="1"/>
</dbReference>
<evidence type="ECO:0000313" key="17">
    <source>
        <dbReference type="EMBL" id="BCN93154.1"/>
    </source>
</evidence>
<evidence type="ECO:0000256" key="2">
    <source>
        <dbReference type="ARBA" id="ARBA00002610"/>
    </source>
</evidence>
<dbReference type="Pfam" id="PF13180">
    <property type="entry name" value="PDZ_2"/>
    <property type="match status" value="2"/>
</dbReference>
<keyword evidence="9" id="KW-0677">Repeat</keyword>
<keyword evidence="8 15" id="KW-0732">Signal</keyword>
<dbReference type="PROSITE" id="PS50106">
    <property type="entry name" value="PDZ"/>
    <property type="match status" value="2"/>
</dbReference>
<feature type="signal peptide" evidence="15">
    <location>
        <begin position="1"/>
        <end position="25"/>
    </location>
</feature>
<comment type="catalytic activity">
    <reaction evidence="1">
        <text>Acts on substrates that are at least partially unfolded. The cleavage site P1 residue is normally between a pair of hydrophobic residues, such as Val-|-Val.</text>
        <dbReference type="EC" id="3.4.21.107"/>
    </reaction>
</comment>
<accession>A0ABN6CZQ9</accession>
<dbReference type="NCBIfam" id="TIGR02037">
    <property type="entry name" value="degP_htrA_DO"/>
    <property type="match status" value="1"/>
</dbReference>
<name>A0ABN6CZQ9_9GAMM</name>
<comment type="subcellular location">
    <subcellularLocation>
        <location evidence="3">Periplasm</location>
    </subcellularLocation>
</comment>
<dbReference type="InterPro" id="IPR011782">
    <property type="entry name" value="Pept_S1C_Do"/>
</dbReference>
<dbReference type="EC" id="3.4.21.107" evidence="5"/>
<gene>
    <name evidence="17" type="ORF">THMIRHAM_09390</name>
</gene>
<evidence type="ECO:0000256" key="4">
    <source>
        <dbReference type="ARBA" id="ARBA00010541"/>
    </source>
</evidence>
<organism evidence="17 18">
    <name type="scientific">Thiomicrorhabdus immobilis</name>
    <dbReference type="NCBI Taxonomy" id="2791037"/>
    <lineage>
        <taxon>Bacteria</taxon>
        <taxon>Pseudomonadati</taxon>
        <taxon>Pseudomonadota</taxon>
        <taxon>Gammaproteobacteria</taxon>
        <taxon>Thiotrichales</taxon>
        <taxon>Piscirickettsiaceae</taxon>
        <taxon>Thiomicrorhabdus</taxon>
    </lineage>
</organism>
<evidence type="ECO:0000256" key="14">
    <source>
        <dbReference type="ARBA" id="ARBA00032850"/>
    </source>
</evidence>
<evidence type="ECO:0000256" key="6">
    <source>
        <dbReference type="ARBA" id="ARBA00013958"/>
    </source>
</evidence>
<dbReference type="SUPFAM" id="SSF50494">
    <property type="entry name" value="Trypsin-like serine proteases"/>
    <property type="match status" value="1"/>
</dbReference>
<comment type="function">
    <text evidence="2">Might be efficient in the degradation of transiently denatured and unfolded proteins which accumulate in the periplasm following stress conditions.</text>
</comment>
<proteinExistence type="inferred from homology"/>
<dbReference type="InterPro" id="IPR001478">
    <property type="entry name" value="PDZ"/>
</dbReference>
<keyword evidence="13" id="KW-0346">Stress response</keyword>
<dbReference type="PANTHER" id="PTHR22939">
    <property type="entry name" value="SERINE PROTEASE FAMILY S1C HTRA-RELATED"/>
    <property type="match status" value="1"/>
</dbReference>
<dbReference type="PANTHER" id="PTHR22939:SF130">
    <property type="entry name" value="PERIPLASMIC SERINE ENDOPROTEASE DEGP-LIKE-RELATED"/>
    <property type="match status" value="1"/>
</dbReference>
<keyword evidence="7" id="KW-0645">Protease</keyword>
<evidence type="ECO:0000256" key="11">
    <source>
        <dbReference type="ARBA" id="ARBA00022801"/>
    </source>
</evidence>
<dbReference type="RefSeq" id="WP_237264098.1">
    <property type="nucleotide sequence ID" value="NZ_AP024202.1"/>
</dbReference>
<evidence type="ECO:0000256" key="15">
    <source>
        <dbReference type="SAM" id="SignalP"/>
    </source>
</evidence>
<keyword evidence="18" id="KW-1185">Reference proteome</keyword>
<evidence type="ECO:0000256" key="10">
    <source>
        <dbReference type="ARBA" id="ARBA00022764"/>
    </source>
</evidence>
<dbReference type="InterPro" id="IPR036034">
    <property type="entry name" value="PDZ_sf"/>
</dbReference>
<keyword evidence="12" id="KW-0720">Serine protease</keyword>
<evidence type="ECO:0000256" key="8">
    <source>
        <dbReference type="ARBA" id="ARBA00022729"/>
    </source>
</evidence>
<feature type="domain" description="PDZ" evidence="16">
    <location>
        <begin position="270"/>
        <end position="356"/>
    </location>
</feature>